<evidence type="ECO:0000313" key="3">
    <source>
        <dbReference type="EMBL" id="MCW3807799.1"/>
    </source>
</evidence>
<dbReference type="NCBIfam" id="TIGR04183">
    <property type="entry name" value="Por_Secre_tail"/>
    <property type="match status" value="1"/>
</dbReference>
<dbReference type="AlphaFoldDB" id="A0AAE3MHE1"/>
<proteinExistence type="predicted"/>
<dbReference type="RefSeq" id="WP_301202267.1">
    <property type="nucleotide sequence ID" value="NZ_JAPDPI010000062.1"/>
</dbReference>
<feature type="chain" id="PRO_5041967041" evidence="1">
    <location>
        <begin position="19"/>
        <end position="266"/>
    </location>
</feature>
<evidence type="ECO:0000256" key="1">
    <source>
        <dbReference type="SAM" id="SignalP"/>
    </source>
</evidence>
<protein>
    <submittedName>
        <fullName evidence="3">T9SS type A sorting domain-containing protein</fullName>
    </submittedName>
</protein>
<gene>
    <name evidence="3" type="ORF">OM074_19375</name>
</gene>
<comment type="caution">
    <text evidence="3">The sequence shown here is derived from an EMBL/GenBank/DDBJ whole genome shotgun (WGS) entry which is preliminary data.</text>
</comment>
<reference evidence="3" key="1">
    <citation type="submission" date="2022-10" db="EMBL/GenBank/DDBJ databases">
        <authorList>
            <person name="Yu W.X."/>
        </authorList>
    </citation>
    <scope>NUCLEOTIDE SEQUENCE</scope>
    <source>
        <strain evidence="3">D04</strain>
    </source>
</reference>
<dbReference type="Pfam" id="PF18962">
    <property type="entry name" value="Por_Secre_tail"/>
    <property type="match status" value="1"/>
</dbReference>
<evidence type="ECO:0000313" key="4">
    <source>
        <dbReference type="Proteomes" id="UP001207408"/>
    </source>
</evidence>
<dbReference type="EMBL" id="JAPDPI010000062">
    <property type="protein sequence ID" value="MCW3807799.1"/>
    <property type="molecule type" value="Genomic_DNA"/>
</dbReference>
<organism evidence="3 4">
    <name type="scientific">Plebeiibacterium marinum</name>
    <dbReference type="NCBI Taxonomy" id="2992111"/>
    <lineage>
        <taxon>Bacteria</taxon>
        <taxon>Pseudomonadati</taxon>
        <taxon>Bacteroidota</taxon>
        <taxon>Bacteroidia</taxon>
        <taxon>Marinilabiliales</taxon>
        <taxon>Marinilabiliaceae</taxon>
        <taxon>Plebeiibacterium</taxon>
    </lineage>
</organism>
<feature type="domain" description="Secretion system C-terminal sorting" evidence="2">
    <location>
        <begin position="196"/>
        <end position="264"/>
    </location>
</feature>
<dbReference type="Proteomes" id="UP001207408">
    <property type="component" value="Unassembled WGS sequence"/>
</dbReference>
<dbReference type="InterPro" id="IPR026444">
    <property type="entry name" value="Secre_tail"/>
</dbReference>
<name>A0AAE3MHE1_9BACT</name>
<sequence length="266" mass="30246">MKTVTLIFTLFLSICAYSQVTKETSYTLIGSDDEDVFSPVYEGIVGKSNCVGYVQTDINNNLFRLYNVNHSLIKETTLVPPVINSYTGEMSSMFYFSSKFVNADEKIEFFGSWDTPVSGPFLYLYDEDGNVIHNFGEVDYDYYYGLGEVEDCFFETESGYKMILLTEEYGTYEVYSFGQSTTPLPALKNEKAGSPYPNPSDLIITIPYELINNKDAIITIYDVEGKVVDKRIIDKGSTMLYLNVSSYHPGVYIYEYNNTSKKFVVE</sequence>
<evidence type="ECO:0000259" key="2">
    <source>
        <dbReference type="Pfam" id="PF18962"/>
    </source>
</evidence>
<feature type="signal peptide" evidence="1">
    <location>
        <begin position="1"/>
        <end position="18"/>
    </location>
</feature>
<accession>A0AAE3MHE1</accession>
<keyword evidence="1" id="KW-0732">Signal</keyword>
<keyword evidence="4" id="KW-1185">Reference proteome</keyword>